<dbReference type="AlphaFoldDB" id="G7E350"/>
<keyword evidence="2" id="KW-1185">Reference proteome</keyword>
<accession>G7E350</accession>
<dbReference type="EMBL" id="BABT02000117">
    <property type="protein sequence ID" value="GAA97231.1"/>
    <property type="molecule type" value="Genomic_DNA"/>
</dbReference>
<evidence type="ECO:0000313" key="1">
    <source>
        <dbReference type="EMBL" id="GAA97231.1"/>
    </source>
</evidence>
<proteinExistence type="predicted"/>
<dbReference type="InParanoid" id="G7E350"/>
<dbReference type="RefSeq" id="XP_014571093.1">
    <property type="nucleotide sequence ID" value="XM_014715607.1"/>
</dbReference>
<dbReference type="Proteomes" id="UP000009131">
    <property type="component" value="Unassembled WGS sequence"/>
</dbReference>
<dbReference type="HOGENOM" id="CLU_2622544_0_0_1"/>
<comment type="caution">
    <text evidence="1">The sequence shown here is derived from an EMBL/GenBank/DDBJ whole genome shotgun (WGS) entry which is preliminary data.</text>
</comment>
<organism evidence="1 2">
    <name type="scientific">Mixia osmundae (strain CBS 9802 / IAM 14324 / JCM 22182 / KY 12970)</name>
    <dbReference type="NCBI Taxonomy" id="764103"/>
    <lineage>
        <taxon>Eukaryota</taxon>
        <taxon>Fungi</taxon>
        <taxon>Dikarya</taxon>
        <taxon>Basidiomycota</taxon>
        <taxon>Pucciniomycotina</taxon>
        <taxon>Mixiomycetes</taxon>
        <taxon>Mixiales</taxon>
        <taxon>Mixiaceae</taxon>
        <taxon>Mixia</taxon>
    </lineage>
</organism>
<reference evidence="1 2" key="1">
    <citation type="journal article" date="2011" name="J. Gen. Appl. Microbiol.">
        <title>Draft genome sequencing of the enigmatic basidiomycete Mixia osmundae.</title>
        <authorList>
            <person name="Nishida H."/>
            <person name="Nagatsuka Y."/>
            <person name="Sugiyama J."/>
        </authorList>
    </citation>
    <scope>NUCLEOTIDE SEQUENCE [LARGE SCALE GENOMIC DNA]</scope>
    <source>
        <strain evidence="2">CBS 9802 / IAM 14324 / JCM 22182 / KY 12970</strain>
    </source>
</reference>
<name>G7E350_MIXOS</name>
<protein>
    <submittedName>
        <fullName evidence="1">Uncharacterized protein</fullName>
    </submittedName>
</protein>
<evidence type="ECO:0000313" key="2">
    <source>
        <dbReference type="Proteomes" id="UP000009131"/>
    </source>
</evidence>
<sequence length="78" mass="8762">MNRSFAVNRNLFYQSSVSSIFGMQLRYQDSFFAKVGRKIVQLQTAAESIRFSFRHAQGSRPKASVRAIPSSTTIVCIA</sequence>
<gene>
    <name evidence="1" type="primary">Mo03907</name>
    <name evidence="1" type="ORF">E5Q_03907</name>
</gene>
<reference evidence="1 2" key="2">
    <citation type="journal article" date="2012" name="Open Biol.">
        <title>Characteristics of nucleosomes and linker DNA regions on the genome of the basidiomycete Mixia osmundae revealed by mono- and dinucleosome mapping.</title>
        <authorList>
            <person name="Nishida H."/>
            <person name="Kondo S."/>
            <person name="Matsumoto T."/>
            <person name="Suzuki Y."/>
            <person name="Yoshikawa H."/>
            <person name="Taylor T.D."/>
            <person name="Sugiyama J."/>
        </authorList>
    </citation>
    <scope>NUCLEOTIDE SEQUENCE [LARGE SCALE GENOMIC DNA]</scope>
    <source>
        <strain evidence="2">CBS 9802 / IAM 14324 / JCM 22182 / KY 12970</strain>
    </source>
</reference>